<dbReference type="InterPro" id="IPR003029">
    <property type="entry name" value="S1_domain"/>
</dbReference>
<evidence type="ECO:0000313" key="4">
    <source>
        <dbReference type="Proteomes" id="UP001178507"/>
    </source>
</evidence>
<evidence type="ECO:0000259" key="2">
    <source>
        <dbReference type="PROSITE" id="PS50126"/>
    </source>
</evidence>
<dbReference type="EMBL" id="CAUJNA010001668">
    <property type="protein sequence ID" value="CAJ1388332.1"/>
    <property type="molecule type" value="Genomic_DNA"/>
</dbReference>
<dbReference type="InterPro" id="IPR012340">
    <property type="entry name" value="NA-bd_OB-fold"/>
</dbReference>
<feature type="transmembrane region" description="Helical" evidence="1">
    <location>
        <begin position="84"/>
        <end position="117"/>
    </location>
</feature>
<evidence type="ECO:0000256" key="1">
    <source>
        <dbReference type="SAM" id="Phobius"/>
    </source>
</evidence>
<keyword evidence="1" id="KW-0812">Transmembrane</keyword>
<dbReference type="AlphaFoldDB" id="A0AA36N188"/>
<gene>
    <name evidence="3" type="ORF">EVOR1521_LOCUS14228</name>
</gene>
<protein>
    <recommendedName>
        <fullName evidence="2">S1 motif domain-containing protein</fullName>
    </recommendedName>
</protein>
<proteinExistence type="predicted"/>
<keyword evidence="1" id="KW-0472">Membrane</keyword>
<reference evidence="3" key="1">
    <citation type="submission" date="2023-08" db="EMBL/GenBank/DDBJ databases">
        <authorList>
            <person name="Chen Y."/>
            <person name="Shah S."/>
            <person name="Dougan E. K."/>
            <person name="Thang M."/>
            <person name="Chan C."/>
        </authorList>
    </citation>
    <scope>NUCLEOTIDE SEQUENCE</scope>
</reference>
<sequence length="160" mass="18408">MGSIVSGTVTNSSATFGVYVNFGCEKDGKLSVPLADWKKYRVGDRVERMVVNKVNVERKFVDLLVVGSKGQSVGLEASKQAGVFVWSFGCSFVFPFCLFFLLFLLFFLFVFFLLFPIPSVLVFFFFSFLSFFYSFVFLFCFLVFFCPSFFFVVFLLSFFY</sequence>
<keyword evidence="1" id="KW-1133">Transmembrane helix</keyword>
<dbReference type="PROSITE" id="PS50126">
    <property type="entry name" value="S1"/>
    <property type="match status" value="1"/>
</dbReference>
<comment type="caution">
    <text evidence="3">The sequence shown here is derived from an EMBL/GenBank/DDBJ whole genome shotgun (WGS) entry which is preliminary data.</text>
</comment>
<name>A0AA36N188_9DINO</name>
<dbReference type="Gene3D" id="2.40.50.140">
    <property type="entry name" value="Nucleic acid-binding proteins"/>
    <property type="match status" value="1"/>
</dbReference>
<feature type="domain" description="S1 motif" evidence="2">
    <location>
        <begin position="2"/>
        <end position="66"/>
    </location>
</feature>
<keyword evidence="4" id="KW-1185">Reference proteome</keyword>
<accession>A0AA36N188</accession>
<dbReference type="Proteomes" id="UP001178507">
    <property type="component" value="Unassembled WGS sequence"/>
</dbReference>
<organism evidence="3 4">
    <name type="scientific">Effrenium voratum</name>
    <dbReference type="NCBI Taxonomy" id="2562239"/>
    <lineage>
        <taxon>Eukaryota</taxon>
        <taxon>Sar</taxon>
        <taxon>Alveolata</taxon>
        <taxon>Dinophyceae</taxon>
        <taxon>Suessiales</taxon>
        <taxon>Symbiodiniaceae</taxon>
        <taxon>Effrenium</taxon>
    </lineage>
</organism>
<dbReference type="GO" id="GO:0003676">
    <property type="term" value="F:nucleic acid binding"/>
    <property type="evidence" value="ECO:0007669"/>
    <property type="project" value="InterPro"/>
</dbReference>
<feature type="transmembrane region" description="Helical" evidence="1">
    <location>
        <begin position="123"/>
        <end position="156"/>
    </location>
</feature>
<evidence type="ECO:0000313" key="3">
    <source>
        <dbReference type="EMBL" id="CAJ1388332.1"/>
    </source>
</evidence>